<evidence type="ECO:0000256" key="3">
    <source>
        <dbReference type="RuleBase" id="RU004046"/>
    </source>
</evidence>
<protein>
    <submittedName>
        <fullName evidence="4">Glucokinase</fullName>
        <ecNumber evidence="4">2.7.1.2</ecNumber>
    </submittedName>
</protein>
<dbReference type="GO" id="GO:0005536">
    <property type="term" value="F:D-glucose binding"/>
    <property type="evidence" value="ECO:0007669"/>
    <property type="project" value="InterPro"/>
</dbReference>
<keyword evidence="1 4" id="KW-0808">Transferase</keyword>
<dbReference type="InterPro" id="IPR003836">
    <property type="entry name" value="Glucokinase"/>
</dbReference>
<dbReference type="Pfam" id="PF02685">
    <property type="entry name" value="Glucokinase"/>
    <property type="match status" value="1"/>
</dbReference>
<dbReference type="InterPro" id="IPR050201">
    <property type="entry name" value="Bacterial_glucokinase"/>
</dbReference>
<dbReference type="RefSeq" id="WP_245897863.1">
    <property type="nucleotide sequence ID" value="NZ_OMOJ01000005.1"/>
</dbReference>
<dbReference type="PANTHER" id="PTHR47690">
    <property type="entry name" value="GLUCOKINASE"/>
    <property type="match status" value="1"/>
</dbReference>
<organism evidence="4 5">
    <name type="scientific">Pseudoprimorskyibacter insulae</name>
    <dbReference type="NCBI Taxonomy" id="1695997"/>
    <lineage>
        <taxon>Bacteria</taxon>
        <taxon>Pseudomonadati</taxon>
        <taxon>Pseudomonadota</taxon>
        <taxon>Alphaproteobacteria</taxon>
        <taxon>Rhodobacterales</taxon>
        <taxon>Paracoccaceae</taxon>
        <taxon>Pseudoprimorskyibacter</taxon>
    </lineage>
</organism>
<keyword evidence="5" id="KW-1185">Reference proteome</keyword>
<name>A0A2R8AY42_9RHOB</name>
<dbReference type="Gene3D" id="3.40.367.20">
    <property type="match status" value="1"/>
</dbReference>
<accession>A0A2R8AY42</accession>
<dbReference type="GO" id="GO:0004340">
    <property type="term" value="F:glucokinase activity"/>
    <property type="evidence" value="ECO:0007669"/>
    <property type="project" value="UniProtKB-EC"/>
</dbReference>
<dbReference type="Gene3D" id="3.30.420.40">
    <property type="match status" value="1"/>
</dbReference>
<comment type="similarity">
    <text evidence="3">Belongs to the bacterial glucokinase family.</text>
</comment>
<gene>
    <name evidence="4" type="primary">glk</name>
    <name evidence="4" type="ORF">PRI8871_02596</name>
</gene>
<evidence type="ECO:0000313" key="4">
    <source>
        <dbReference type="EMBL" id="SPF80784.1"/>
    </source>
</evidence>
<dbReference type="GO" id="GO:0005829">
    <property type="term" value="C:cytosol"/>
    <property type="evidence" value="ECO:0007669"/>
    <property type="project" value="TreeGrafter"/>
</dbReference>
<evidence type="ECO:0000313" key="5">
    <source>
        <dbReference type="Proteomes" id="UP000244904"/>
    </source>
</evidence>
<dbReference type="EMBL" id="OMOJ01000005">
    <property type="protein sequence ID" value="SPF80784.1"/>
    <property type="molecule type" value="Genomic_DNA"/>
</dbReference>
<sequence length="332" mass="35469">MQQATDTISSDKVSAIVADIGGTNTRVALTRGGEVLIDTVQRYRNADHSSIYEVLTDYLSDKDVRPDAACVDMAGPVFNGVGTLTNLNWQVCRDEIAACTGAHTVAVLNDLQAQGHSLAHVPAENLHTVRTGNASGDHAARLVLNVGTGLNAALVYRIDGQTLVPPSESGHVTLPVHTDADLRLMRYLAGDHGMAGCEEAISGRGIGKIYDWLHVEDGLPAPQAEIPTIVEAATAGTDALAVATMQTFIRIMAHWASDLALIQLPFGGIYFVGGVARHITPFLDPMGFEQHFLDKGRFSAFLAQFPVHVVDDDYAPLRGSASHLMDLLAQRG</sequence>
<reference evidence="5" key="1">
    <citation type="submission" date="2018-03" db="EMBL/GenBank/DDBJ databases">
        <authorList>
            <person name="Rodrigo-Torres L."/>
            <person name="Arahal R. D."/>
            <person name="Lucena T."/>
        </authorList>
    </citation>
    <scope>NUCLEOTIDE SEQUENCE [LARGE SCALE GENOMIC DNA]</scope>
    <source>
        <strain evidence="5">CECT 8871</strain>
    </source>
</reference>
<proteinExistence type="inferred from homology"/>
<dbReference type="GO" id="GO:0006096">
    <property type="term" value="P:glycolytic process"/>
    <property type="evidence" value="ECO:0007669"/>
    <property type="project" value="InterPro"/>
</dbReference>
<dbReference type="AlphaFoldDB" id="A0A2R8AY42"/>
<dbReference type="CDD" id="cd24008">
    <property type="entry name" value="ASKHA_NBD_GLK"/>
    <property type="match status" value="1"/>
</dbReference>
<dbReference type="Proteomes" id="UP000244904">
    <property type="component" value="Unassembled WGS sequence"/>
</dbReference>
<dbReference type="PANTHER" id="PTHR47690:SF1">
    <property type="entry name" value="GLUCOKINASE"/>
    <property type="match status" value="1"/>
</dbReference>
<dbReference type="EC" id="2.7.1.2" evidence="4"/>
<dbReference type="GO" id="GO:0005524">
    <property type="term" value="F:ATP binding"/>
    <property type="evidence" value="ECO:0007669"/>
    <property type="project" value="InterPro"/>
</dbReference>
<evidence type="ECO:0000256" key="1">
    <source>
        <dbReference type="ARBA" id="ARBA00022679"/>
    </source>
</evidence>
<evidence type="ECO:0000256" key="2">
    <source>
        <dbReference type="ARBA" id="ARBA00022777"/>
    </source>
</evidence>
<dbReference type="SUPFAM" id="SSF53067">
    <property type="entry name" value="Actin-like ATPase domain"/>
    <property type="match status" value="1"/>
</dbReference>
<dbReference type="InterPro" id="IPR043129">
    <property type="entry name" value="ATPase_NBD"/>
</dbReference>
<keyword evidence="2 4" id="KW-0418">Kinase</keyword>